<keyword evidence="1" id="KW-0732">Signal</keyword>
<dbReference type="KEGG" id="cox:E0W60_30840"/>
<keyword evidence="2" id="KW-0614">Plasmid</keyword>
<organism evidence="2 3">
    <name type="scientific">Cupriavidus oxalaticus</name>
    <dbReference type="NCBI Taxonomy" id="96344"/>
    <lineage>
        <taxon>Bacteria</taxon>
        <taxon>Pseudomonadati</taxon>
        <taxon>Pseudomonadota</taxon>
        <taxon>Betaproteobacteria</taxon>
        <taxon>Burkholderiales</taxon>
        <taxon>Burkholderiaceae</taxon>
        <taxon>Cupriavidus</taxon>
    </lineage>
</organism>
<dbReference type="RefSeq" id="WP_135706690.1">
    <property type="nucleotide sequence ID" value="NZ_CP038636.1"/>
</dbReference>
<geneLocation type="plasmid" evidence="2">
    <name>unnamed1</name>
</geneLocation>
<evidence type="ECO:0000313" key="3">
    <source>
        <dbReference type="Proteomes" id="UP000295294"/>
    </source>
</evidence>
<dbReference type="EMBL" id="CP038636">
    <property type="protein sequence ID" value="QBY55446.1"/>
    <property type="molecule type" value="Genomic_DNA"/>
</dbReference>
<evidence type="ECO:0000256" key="1">
    <source>
        <dbReference type="SAM" id="SignalP"/>
    </source>
</evidence>
<name>A0A4P7LH39_9BURK</name>
<feature type="chain" id="PRO_5020696187" evidence="1">
    <location>
        <begin position="28"/>
        <end position="63"/>
    </location>
</feature>
<sequence>MTRSPLTLGCPPATCLLAMGLVSPGMATPAVAVPDTVLDRNKSYVKAGQGAAPRRPVGRRHGV</sequence>
<gene>
    <name evidence="2" type="ORF">E0W60_30840</name>
</gene>
<dbReference type="Proteomes" id="UP000295294">
    <property type="component" value="Plasmid unnamed1"/>
</dbReference>
<reference evidence="2 3" key="1">
    <citation type="submission" date="2019-03" db="EMBL/GenBank/DDBJ databases">
        <title>Efficiently degradation of phenoxyalkanoic acid herbicides by Cupriavidus oxalaticus strain X32.</title>
        <authorList>
            <person name="Sheng X."/>
        </authorList>
    </citation>
    <scope>NUCLEOTIDE SEQUENCE [LARGE SCALE GENOMIC DNA]</scope>
    <source>
        <strain evidence="2 3">X32</strain>
        <plasmid evidence="2 3">unnamed1</plasmid>
    </source>
</reference>
<accession>A0A4P7LH39</accession>
<protein>
    <submittedName>
        <fullName evidence="2">Uncharacterized protein</fullName>
    </submittedName>
</protein>
<evidence type="ECO:0000313" key="2">
    <source>
        <dbReference type="EMBL" id="QBY55446.1"/>
    </source>
</evidence>
<dbReference type="AlphaFoldDB" id="A0A4P7LH39"/>
<proteinExistence type="predicted"/>
<feature type="signal peptide" evidence="1">
    <location>
        <begin position="1"/>
        <end position="27"/>
    </location>
</feature>